<dbReference type="Pfam" id="PF03140">
    <property type="entry name" value="DUF247"/>
    <property type="match status" value="1"/>
</dbReference>
<dbReference type="AlphaFoldDB" id="A0A0K9NKJ3"/>
<organism evidence="1 2">
    <name type="scientific">Zostera marina</name>
    <name type="common">Eelgrass</name>
    <dbReference type="NCBI Taxonomy" id="29655"/>
    <lineage>
        <taxon>Eukaryota</taxon>
        <taxon>Viridiplantae</taxon>
        <taxon>Streptophyta</taxon>
        <taxon>Embryophyta</taxon>
        <taxon>Tracheophyta</taxon>
        <taxon>Spermatophyta</taxon>
        <taxon>Magnoliopsida</taxon>
        <taxon>Liliopsida</taxon>
        <taxon>Zosteraceae</taxon>
        <taxon>Zostera</taxon>
    </lineage>
</organism>
<gene>
    <name evidence="1" type="ORF">ZOSMA_94G00190</name>
</gene>
<dbReference type="EMBL" id="LFYR01002171">
    <property type="protein sequence ID" value="KMZ56495.1"/>
    <property type="molecule type" value="Genomic_DNA"/>
</dbReference>
<dbReference type="InterPro" id="IPR004158">
    <property type="entry name" value="DUF247_pln"/>
</dbReference>
<evidence type="ECO:0000313" key="2">
    <source>
        <dbReference type="Proteomes" id="UP000036987"/>
    </source>
</evidence>
<dbReference type="OrthoDB" id="785554at2759"/>
<comment type="caution">
    <text evidence="1">The sequence shown here is derived from an EMBL/GenBank/DDBJ whole genome shotgun (WGS) entry which is preliminary data.</text>
</comment>
<proteinExistence type="predicted"/>
<dbReference type="PANTHER" id="PTHR31170">
    <property type="entry name" value="BNAC04G53230D PROTEIN"/>
    <property type="match status" value="1"/>
</dbReference>
<name>A0A0K9NKJ3_ZOSMR</name>
<reference evidence="2" key="1">
    <citation type="journal article" date="2016" name="Nature">
        <title>The genome of the seagrass Zostera marina reveals angiosperm adaptation to the sea.</title>
        <authorList>
            <person name="Olsen J.L."/>
            <person name="Rouze P."/>
            <person name="Verhelst B."/>
            <person name="Lin Y.-C."/>
            <person name="Bayer T."/>
            <person name="Collen J."/>
            <person name="Dattolo E."/>
            <person name="De Paoli E."/>
            <person name="Dittami S."/>
            <person name="Maumus F."/>
            <person name="Michel G."/>
            <person name="Kersting A."/>
            <person name="Lauritano C."/>
            <person name="Lohaus R."/>
            <person name="Toepel M."/>
            <person name="Tonon T."/>
            <person name="Vanneste K."/>
            <person name="Amirebrahimi M."/>
            <person name="Brakel J."/>
            <person name="Bostroem C."/>
            <person name="Chovatia M."/>
            <person name="Grimwood J."/>
            <person name="Jenkins J.W."/>
            <person name="Jueterbock A."/>
            <person name="Mraz A."/>
            <person name="Stam W.T."/>
            <person name="Tice H."/>
            <person name="Bornberg-Bauer E."/>
            <person name="Green P.J."/>
            <person name="Pearson G.A."/>
            <person name="Procaccini G."/>
            <person name="Duarte C.M."/>
            <person name="Schmutz J."/>
            <person name="Reusch T.B.H."/>
            <person name="Van de Peer Y."/>
        </authorList>
    </citation>
    <scope>NUCLEOTIDE SEQUENCE [LARGE SCALE GENOMIC DNA]</scope>
    <source>
        <strain evidence="2">cv. Finnish</strain>
    </source>
</reference>
<accession>A0A0K9NKJ3</accession>
<dbReference type="Proteomes" id="UP000036987">
    <property type="component" value="Unassembled WGS sequence"/>
</dbReference>
<keyword evidence="2" id="KW-1185">Reference proteome</keyword>
<sequence>MPSEIGTTEDDLNSLFVEFEGDIGLSAQINDFQNRSIKSEDPILCKIPNTIRANHEKEYEPEIIAIGPYHRNRGYLGQINPSLKHMENMKLKFFIDLCRANNNEDITKEDVLKTITTAVQKKAIIAQIKYSESSFNMSFEDFTKMLILDGSFIVEFFIKQEEARLQEIPMKFKDNAFNLLYRDLR</sequence>
<evidence type="ECO:0000313" key="1">
    <source>
        <dbReference type="EMBL" id="KMZ56495.1"/>
    </source>
</evidence>
<protein>
    <submittedName>
        <fullName evidence="1">Uncharacterized protein</fullName>
    </submittedName>
</protein>